<dbReference type="EMBL" id="CP001619">
    <property type="protein sequence ID" value="ACT93069.1"/>
    <property type="molecule type" value="Genomic_DNA"/>
</dbReference>
<dbReference type="Pfam" id="PF00144">
    <property type="entry name" value="Beta-lactamase"/>
    <property type="match status" value="1"/>
</dbReference>
<dbReference type="HOGENOM" id="CLU_020027_0_4_10"/>
<feature type="domain" description="Peptidase S12 Pab87-related C-terminal" evidence="3">
    <location>
        <begin position="360"/>
        <end position="432"/>
    </location>
</feature>
<dbReference type="PANTHER" id="PTHR46825">
    <property type="entry name" value="D-ALANYL-D-ALANINE-CARBOXYPEPTIDASE/ENDOPEPTIDASE AMPH"/>
    <property type="match status" value="1"/>
</dbReference>
<proteinExistence type="predicted"/>
<dbReference type="KEGG" id="dfe:Dfer_1832"/>
<evidence type="ECO:0000313" key="4">
    <source>
        <dbReference type="EMBL" id="ACT93069.1"/>
    </source>
</evidence>
<dbReference type="STRING" id="471854.Dfer_1832"/>
<name>C6VUT2_DYAFD</name>
<dbReference type="PANTHER" id="PTHR46825:SF9">
    <property type="entry name" value="BETA-LACTAMASE-RELATED DOMAIN-CONTAINING PROTEIN"/>
    <property type="match status" value="1"/>
</dbReference>
<keyword evidence="1" id="KW-0732">Signal</keyword>
<gene>
    <name evidence="4" type="ordered locus">Dfer_1832</name>
</gene>
<evidence type="ECO:0000259" key="2">
    <source>
        <dbReference type="Pfam" id="PF00144"/>
    </source>
</evidence>
<dbReference type="InterPro" id="IPR012338">
    <property type="entry name" value="Beta-lactam/transpept-like"/>
</dbReference>
<protein>
    <submittedName>
        <fullName evidence="4">Beta-lactamase</fullName>
    </submittedName>
</protein>
<organism evidence="4 5">
    <name type="scientific">Dyadobacter fermentans (strain ATCC 700827 / DSM 18053 / CIP 107007 / KCTC 52180 / NS114)</name>
    <dbReference type="NCBI Taxonomy" id="471854"/>
    <lineage>
        <taxon>Bacteria</taxon>
        <taxon>Pseudomonadati</taxon>
        <taxon>Bacteroidota</taxon>
        <taxon>Cytophagia</taxon>
        <taxon>Cytophagales</taxon>
        <taxon>Spirosomataceae</taxon>
        <taxon>Dyadobacter</taxon>
    </lineage>
</organism>
<evidence type="ECO:0000313" key="5">
    <source>
        <dbReference type="Proteomes" id="UP000002011"/>
    </source>
</evidence>
<dbReference type="InterPro" id="IPR021860">
    <property type="entry name" value="Peptidase_S12_Pab87-rel_C"/>
</dbReference>
<dbReference type="Proteomes" id="UP000002011">
    <property type="component" value="Chromosome"/>
</dbReference>
<reference evidence="4 5" key="1">
    <citation type="journal article" date="2009" name="Stand. Genomic Sci.">
        <title>Complete genome sequence of Dyadobacter fermentans type strain (NS114).</title>
        <authorList>
            <person name="Lang E."/>
            <person name="Lapidus A."/>
            <person name="Chertkov O."/>
            <person name="Brettin T."/>
            <person name="Detter J.C."/>
            <person name="Han C."/>
            <person name="Copeland A."/>
            <person name="Glavina Del Rio T."/>
            <person name="Nolan M."/>
            <person name="Chen F."/>
            <person name="Lucas S."/>
            <person name="Tice H."/>
            <person name="Cheng J.F."/>
            <person name="Land M."/>
            <person name="Hauser L."/>
            <person name="Chang Y.J."/>
            <person name="Jeffries C.D."/>
            <person name="Kopitz M."/>
            <person name="Bruce D."/>
            <person name="Goodwin L."/>
            <person name="Pitluck S."/>
            <person name="Ovchinnikova G."/>
            <person name="Pati A."/>
            <person name="Ivanova N."/>
            <person name="Mavrommatis K."/>
            <person name="Chen A."/>
            <person name="Palaniappan K."/>
            <person name="Chain P."/>
            <person name="Bristow J."/>
            <person name="Eisen J.A."/>
            <person name="Markowitz V."/>
            <person name="Hugenholtz P."/>
            <person name="Goker M."/>
            <person name="Rohde M."/>
            <person name="Kyrpides N.C."/>
            <person name="Klenk H.P."/>
        </authorList>
    </citation>
    <scope>NUCLEOTIDE SEQUENCE [LARGE SCALE GENOMIC DNA]</scope>
    <source>
        <strain evidence="5">ATCC 700827 / DSM 18053 / CIP 107007 / KCTC 52180 / NS114</strain>
    </source>
</reference>
<feature type="domain" description="Beta-lactamase-related" evidence="2">
    <location>
        <begin position="41"/>
        <end position="329"/>
    </location>
</feature>
<dbReference type="OrthoDB" id="9793489at2"/>
<dbReference type="AlphaFoldDB" id="C6VUT2"/>
<evidence type="ECO:0000259" key="3">
    <source>
        <dbReference type="Pfam" id="PF11954"/>
    </source>
</evidence>
<dbReference type="InterPro" id="IPR050491">
    <property type="entry name" value="AmpC-like"/>
</dbReference>
<dbReference type="InterPro" id="IPR001466">
    <property type="entry name" value="Beta-lactam-related"/>
</dbReference>
<dbReference type="Gene3D" id="3.40.710.10">
    <property type="entry name" value="DD-peptidase/beta-lactamase superfamily"/>
    <property type="match status" value="1"/>
</dbReference>
<dbReference type="SUPFAM" id="SSF56601">
    <property type="entry name" value="beta-lactamase/transpeptidase-like"/>
    <property type="match status" value="1"/>
</dbReference>
<evidence type="ECO:0000256" key="1">
    <source>
        <dbReference type="SAM" id="SignalP"/>
    </source>
</evidence>
<dbReference type="RefSeq" id="WP_015811323.1">
    <property type="nucleotide sequence ID" value="NC_013037.1"/>
</dbReference>
<feature type="signal peptide" evidence="1">
    <location>
        <begin position="1"/>
        <end position="20"/>
    </location>
</feature>
<sequence>MLYKYIVLMSLLCSAMLCQAQTVNKQIENLVDTYAALRKFNGSILIAQRGEILLRKGYSYKNSQNKTLNDAKTVYQIASLTKSFTATLVLKLVETDKLALTDRIAMFYPQIPKSDSITIEQLLSHTSGISDNDSLTKHKTYKGSDEEQFIATLTDRSLDFAPGSDFRYSNSGYILLGYIIQKVTGTSYYDAIKSHLFQPLQMEHSGFDFTGLSGKDKATGYWEFPTSDTVRPATLIEYFKPAAAGAIYSTVDDLFKWHQGLQSGKIVGKALLERAYTPVKSNYGYGWIIDSVAQATVVWHSGDIWGFKSELARVPADDICIAMLSNIEDVDLHIITRKILAIIYGQPYQFPAQNKLQLTPEVMKEYVGDYSLRPGEFIKVTVENHSLMATTSRKQELYAQQKDQFLLDDGREQLSVTFARDSIGKVTALSFTIGDRKIVCPKDNPK</sequence>
<keyword evidence="5" id="KW-1185">Reference proteome</keyword>
<accession>C6VUT2</accession>
<feature type="chain" id="PRO_5002971809" evidence="1">
    <location>
        <begin position="21"/>
        <end position="446"/>
    </location>
</feature>
<dbReference type="Pfam" id="PF11954">
    <property type="entry name" value="DUF3471"/>
    <property type="match status" value="1"/>
</dbReference>
<dbReference type="eggNOG" id="COG1680">
    <property type="taxonomic scope" value="Bacteria"/>
</dbReference>